<keyword evidence="1" id="KW-1133">Transmembrane helix</keyword>
<proteinExistence type="predicted"/>
<dbReference type="EMBL" id="CP058607">
    <property type="protein sequence ID" value="QLG72454.1"/>
    <property type="molecule type" value="Genomic_DNA"/>
</dbReference>
<organism evidence="2 3">
    <name type="scientific">Zygotorulaspora mrakii</name>
    <name type="common">Zygosaccharomyces mrakii</name>
    <dbReference type="NCBI Taxonomy" id="42260"/>
    <lineage>
        <taxon>Eukaryota</taxon>
        <taxon>Fungi</taxon>
        <taxon>Dikarya</taxon>
        <taxon>Ascomycota</taxon>
        <taxon>Saccharomycotina</taxon>
        <taxon>Saccharomycetes</taxon>
        <taxon>Saccharomycetales</taxon>
        <taxon>Saccharomycetaceae</taxon>
        <taxon>Zygotorulaspora</taxon>
    </lineage>
</organism>
<feature type="transmembrane region" description="Helical" evidence="1">
    <location>
        <begin position="6"/>
        <end position="25"/>
    </location>
</feature>
<evidence type="ECO:0000256" key="1">
    <source>
        <dbReference type="SAM" id="Phobius"/>
    </source>
</evidence>
<dbReference type="Proteomes" id="UP000509704">
    <property type="component" value="Chromosome 4"/>
</dbReference>
<accession>A0A7H9B243</accession>
<dbReference type="RefSeq" id="XP_037144182.1">
    <property type="nucleotide sequence ID" value="XM_037288287.1"/>
</dbReference>
<dbReference type="OrthoDB" id="4063755at2759"/>
<sequence>MLLLNASSYVFIVTLYGGIGVCDIVGSVGPEFSPNVHLQLDVMPLKASLHFLPQQMETCVELRSPFEDCTELVFTFAVDDTIPTNGNSGRLSRMQSRISKQALSFQIINSETREKIRGKRCLKAGTTIVEIDSRGYNYFTVCFINLSFDSSWTAIDTVKNVDIKVTANDFESNPSELARQMKDDTILILQNSAEMLTEIADTDKSTNLITMESYRRDLNEEVFSKLLYSEIIFIIALLASQLLVASYLIKENG</sequence>
<keyword evidence="3" id="KW-1185">Reference proteome</keyword>
<keyword evidence="1" id="KW-0812">Transmembrane</keyword>
<dbReference type="GeneID" id="59236178"/>
<feature type="transmembrane region" description="Helical" evidence="1">
    <location>
        <begin position="226"/>
        <end position="249"/>
    </location>
</feature>
<evidence type="ECO:0000313" key="2">
    <source>
        <dbReference type="EMBL" id="QLG72454.1"/>
    </source>
</evidence>
<evidence type="ECO:0000313" key="3">
    <source>
        <dbReference type="Proteomes" id="UP000509704"/>
    </source>
</evidence>
<gene>
    <name evidence="2" type="ORF">HG535_0D01620</name>
</gene>
<keyword evidence="1" id="KW-0472">Membrane</keyword>
<dbReference type="AlphaFoldDB" id="A0A7H9B243"/>
<name>A0A7H9B243_ZYGMR</name>
<reference evidence="2 3" key="1">
    <citation type="submission" date="2020-07" db="EMBL/GenBank/DDBJ databases">
        <title>The yeast mating-type switching endonuclease HO is a domesticated member of an unorthodox homing genetic element family.</title>
        <authorList>
            <person name="Coughlan A.Y."/>
            <person name="Lombardi L."/>
            <person name="Braun-Galleani S."/>
            <person name="Martos A.R."/>
            <person name="Galeote V."/>
            <person name="Bigey F."/>
            <person name="Dequin S."/>
            <person name="Byrne K.P."/>
            <person name="Wolfe K.H."/>
        </authorList>
    </citation>
    <scope>NUCLEOTIDE SEQUENCE [LARGE SCALE GENOMIC DNA]</scope>
    <source>
        <strain evidence="2 3">NRRL Y-6702</strain>
    </source>
</reference>
<dbReference type="KEGG" id="zmk:HG535_0D01620"/>
<protein>
    <submittedName>
        <fullName evidence="2">Uncharacterized protein</fullName>
    </submittedName>
</protein>